<dbReference type="OrthoDB" id="6346050at2"/>
<proteinExistence type="predicted"/>
<dbReference type="Pfam" id="PF06097">
    <property type="entry name" value="DUF945"/>
    <property type="match status" value="1"/>
</dbReference>
<dbReference type="PATRIC" id="fig|1318628.3.peg.1119"/>
<reference evidence="1 2" key="1">
    <citation type="journal article" date="2013" name="Genome Announc.">
        <title>Draft Genome Sequence of the Moderately Halophilic Bacterium Marinobacter lipolyticus Strain SM19.</title>
        <authorList>
            <person name="Papke R.T."/>
            <person name="de la Haba R.R."/>
            <person name="Infante-Dominguez C."/>
            <person name="Perez D."/>
            <person name="Sanchez-Porro C."/>
            <person name="Lapierre P."/>
            <person name="Ventosa A."/>
        </authorList>
    </citation>
    <scope>NUCLEOTIDE SEQUENCE [LARGE SCALE GENOMIC DNA]</scope>
    <source>
        <strain evidence="1 2">SM19</strain>
    </source>
</reference>
<dbReference type="Proteomes" id="UP000016540">
    <property type="component" value="Unassembled WGS sequence"/>
</dbReference>
<evidence type="ECO:0000313" key="1">
    <source>
        <dbReference type="EMBL" id="EON93480.1"/>
    </source>
</evidence>
<dbReference type="InterPro" id="IPR010352">
    <property type="entry name" value="DUF945"/>
</dbReference>
<keyword evidence="2" id="KW-1185">Reference proteome</keyword>
<dbReference type="EMBL" id="ASAD01000007">
    <property type="protein sequence ID" value="EON93480.1"/>
    <property type="molecule type" value="Genomic_DNA"/>
</dbReference>
<dbReference type="eggNOG" id="COG5339">
    <property type="taxonomic scope" value="Bacteria"/>
</dbReference>
<comment type="caution">
    <text evidence="1">The sequence shown here is derived from an EMBL/GenBank/DDBJ whole genome shotgun (WGS) entry which is preliminary data.</text>
</comment>
<protein>
    <submittedName>
        <fullName evidence="1">Membrane protein</fullName>
    </submittedName>
</protein>
<sequence>MMVGGVVLVVGAVAPWGVGLVTETQWQEVTTEVNSAQPFVRLETRDYRRGYLSARFEGTVTFEDPASEDVHQIEYEARVSHGITGSLLDFAPISGVPAEAADLFPDEKPRLTLETRLWGTAIAELTVPAMSVTNDNTGESLNMSGGFGRIDIGSNGTEADIVMVWPGMMLDTPDLQVQLKDFQLDQTLHYLRGEVWTGEGEAGLQSMELASGDQAPLRMEGFRMVSKTWPTDNDRRVNSETVATLDSLTSDGESFGPQRVEFVMNGLNVDSWSELTSAMTDLQVAALDNQAGSPAAFEQQMASMNQISGALLDLAADGVSFGFPDISLVTPEGEVNGELMVEHPTLSDEERSQMLMVMQRLTGHMKLSLPLALAENHPDLMMQLAPLIKEGMMTRNGDRLAMSAQLKDLAVDVNGTVIPLPPLF</sequence>
<dbReference type="AlphaFoldDB" id="R8B4E9"/>
<name>R8B4E9_9GAMM</name>
<organism evidence="1 2">
    <name type="scientific">Marinobacter lipolyticus SM19</name>
    <dbReference type="NCBI Taxonomy" id="1318628"/>
    <lineage>
        <taxon>Bacteria</taxon>
        <taxon>Pseudomonadati</taxon>
        <taxon>Pseudomonadota</taxon>
        <taxon>Gammaproteobacteria</taxon>
        <taxon>Pseudomonadales</taxon>
        <taxon>Marinobacteraceae</taxon>
        <taxon>Marinobacter</taxon>
    </lineage>
</organism>
<dbReference type="STRING" id="1318628.MARLIPOL_05580"/>
<dbReference type="HOGENOM" id="CLU_053316_0_0_6"/>
<gene>
    <name evidence="1" type="ORF">MARLIPOL_05580</name>
</gene>
<evidence type="ECO:0000313" key="2">
    <source>
        <dbReference type="Proteomes" id="UP000016540"/>
    </source>
</evidence>
<accession>R8B4E9</accession>